<protein>
    <recommendedName>
        <fullName evidence="3">C2H2-type domain-containing protein</fullName>
    </recommendedName>
</protein>
<feature type="region of interest" description="Disordered" evidence="2">
    <location>
        <begin position="150"/>
        <end position="186"/>
    </location>
</feature>
<keyword evidence="5" id="KW-1185">Reference proteome</keyword>
<dbReference type="RefSeq" id="XP_007921266.1">
    <property type="nucleotide sequence ID" value="XM_007923075.1"/>
</dbReference>
<dbReference type="eggNOG" id="ENOG502S2SN">
    <property type="taxonomic scope" value="Eukaryota"/>
</dbReference>
<dbReference type="PROSITE" id="PS50157">
    <property type="entry name" value="ZINC_FINGER_C2H2_2"/>
    <property type="match status" value="1"/>
</dbReference>
<dbReference type="Gene3D" id="3.30.160.60">
    <property type="entry name" value="Classic Zinc Finger"/>
    <property type="match status" value="1"/>
</dbReference>
<dbReference type="GO" id="GO:0008270">
    <property type="term" value="F:zinc ion binding"/>
    <property type="evidence" value="ECO:0007669"/>
    <property type="project" value="UniProtKB-KW"/>
</dbReference>
<feature type="compositionally biased region" description="Acidic residues" evidence="2">
    <location>
        <begin position="170"/>
        <end position="179"/>
    </location>
</feature>
<name>N1Q8E5_PSEFD</name>
<evidence type="ECO:0000259" key="3">
    <source>
        <dbReference type="PROSITE" id="PS50157"/>
    </source>
</evidence>
<evidence type="ECO:0000256" key="2">
    <source>
        <dbReference type="SAM" id="MobiDB-lite"/>
    </source>
</evidence>
<organism evidence="4 5">
    <name type="scientific">Pseudocercospora fijiensis (strain CIRAD86)</name>
    <name type="common">Black leaf streak disease fungus</name>
    <name type="synonym">Mycosphaerella fijiensis</name>
    <dbReference type="NCBI Taxonomy" id="383855"/>
    <lineage>
        <taxon>Eukaryota</taxon>
        <taxon>Fungi</taxon>
        <taxon>Dikarya</taxon>
        <taxon>Ascomycota</taxon>
        <taxon>Pezizomycotina</taxon>
        <taxon>Dothideomycetes</taxon>
        <taxon>Dothideomycetidae</taxon>
        <taxon>Mycosphaerellales</taxon>
        <taxon>Mycosphaerellaceae</taxon>
        <taxon>Pseudocercospora</taxon>
    </lineage>
</organism>
<feature type="compositionally biased region" description="Basic and acidic residues" evidence="2">
    <location>
        <begin position="210"/>
        <end position="220"/>
    </location>
</feature>
<dbReference type="PROSITE" id="PS00028">
    <property type="entry name" value="ZINC_FINGER_C2H2_1"/>
    <property type="match status" value="1"/>
</dbReference>
<keyword evidence="1" id="KW-0863">Zinc-finger</keyword>
<dbReference type="KEGG" id="pfj:MYCFIDRAFT_209696"/>
<dbReference type="EMBL" id="KB446555">
    <property type="protein sequence ID" value="EME88081.1"/>
    <property type="molecule type" value="Genomic_DNA"/>
</dbReference>
<dbReference type="VEuPathDB" id="FungiDB:MYCFIDRAFT_209696"/>
<sequence>MKRHTRPYGCTWPNCAKKFGSRNDWKRHESGQHYLVEMWKCGRARPTDGGTCLRRPFLAKEQMIRHLKGPEHQMTTAHEIEQECENFHLAREGHVHFWCGFCKTLIAQPEDTMNAWENRFKHIGDHFDHEKRDIDDWVCVEENKAKKLITPQDEKESRRKAKTGYRNDVGDEDELEEWSPDMGNGDSITAIGSFGDLKSFSSRSMMNITEQHDPDAHGESDVEMYTS</sequence>
<dbReference type="InterPro" id="IPR013087">
    <property type="entry name" value="Znf_C2H2_type"/>
</dbReference>
<dbReference type="OrthoDB" id="6077919at2759"/>
<evidence type="ECO:0000256" key="1">
    <source>
        <dbReference type="PROSITE-ProRule" id="PRU00042"/>
    </source>
</evidence>
<dbReference type="Proteomes" id="UP000016932">
    <property type="component" value="Unassembled WGS sequence"/>
</dbReference>
<keyword evidence="1" id="KW-0862">Zinc</keyword>
<accession>N1Q8E5</accession>
<proteinExistence type="predicted"/>
<feature type="domain" description="C2H2-type" evidence="3">
    <location>
        <begin position="8"/>
        <end position="33"/>
    </location>
</feature>
<evidence type="ECO:0000313" key="5">
    <source>
        <dbReference type="Proteomes" id="UP000016932"/>
    </source>
</evidence>
<evidence type="ECO:0000313" key="4">
    <source>
        <dbReference type="EMBL" id="EME88081.1"/>
    </source>
</evidence>
<feature type="region of interest" description="Disordered" evidence="2">
    <location>
        <begin position="202"/>
        <end position="227"/>
    </location>
</feature>
<reference evidence="4 5" key="1">
    <citation type="journal article" date="2012" name="PLoS Pathog.">
        <title>Diverse lifestyles and strategies of plant pathogenesis encoded in the genomes of eighteen Dothideomycetes fungi.</title>
        <authorList>
            <person name="Ohm R.A."/>
            <person name="Feau N."/>
            <person name="Henrissat B."/>
            <person name="Schoch C.L."/>
            <person name="Horwitz B.A."/>
            <person name="Barry K.W."/>
            <person name="Condon B.J."/>
            <person name="Copeland A.C."/>
            <person name="Dhillon B."/>
            <person name="Glaser F."/>
            <person name="Hesse C.N."/>
            <person name="Kosti I."/>
            <person name="LaButti K."/>
            <person name="Lindquist E.A."/>
            <person name="Lucas S."/>
            <person name="Salamov A.A."/>
            <person name="Bradshaw R.E."/>
            <person name="Ciuffetti L."/>
            <person name="Hamelin R.C."/>
            <person name="Kema G.H.J."/>
            <person name="Lawrence C."/>
            <person name="Scott J.A."/>
            <person name="Spatafora J.W."/>
            <person name="Turgeon B.G."/>
            <person name="de Wit P.J.G.M."/>
            <person name="Zhong S."/>
            <person name="Goodwin S.B."/>
            <person name="Grigoriev I.V."/>
        </authorList>
    </citation>
    <scope>NUCLEOTIDE SEQUENCE [LARGE SCALE GENOMIC DNA]</scope>
    <source>
        <strain evidence="4 5">CIRAD86</strain>
    </source>
</reference>
<dbReference type="HOGENOM" id="CLU_1220146_0_0_1"/>
<gene>
    <name evidence="4" type="ORF">MYCFIDRAFT_209696</name>
</gene>
<keyword evidence="1" id="KW-0479">Metal-binding</keyword>
<dbReference type="AlphaFoldDB" id="N1Q8E5"/>
<dbReference type="GeneID" id="19336869"/>